<dbReference type="EMBL" id="ACHF01000109">
    <property type="protein sequence ID" value="EEI62380.1"/>
    <property type="molecule type" value="Genomic_DNA"/>
</dbReference>
<evidence type="ECO:0000256" key="1">
    <source>
        <dbReference type="SAM" id="MobiDB-lite"/>
    </source>
</evidence>
<evidence type="ECO:0000313" key="2">
    <source>
        <dbReference type="EMBL" id="EEI62380.1"/>
    </source>
</evidence>
<comment type="caution">
    <text evidence="2">The sequence shown here is derived from an EMBL/GenBank/DDBJ whole genome shotgun (WGS) entry which is preliminary data.</text>
</comment>
<accession>A0ABM9XMJ3</accession>
<sequence>MAKNKKNKGNGKHQNRASQNRRAPGAAGNTQGANSSKPNKTTWRTARCMRCHRSYIDDPDRFNWYFPTLPGIRPDLDRGVCPRCQSAEEQLELNTNEPVAIIQTNTVEEYKAAKELFTRLFAPLGIAPVEVEGGNDDE</sequence>
<evidence type="ECO:0008006" key="4">
    <source>
        <dbReference type="Google" id="ProtNLM"/>
    </source>
</evidence>
<organism evidence="2 3">
    <name type="scientific">Corynebacterium glucuronolyticum ATCC 51866</name>
    <dbReference type="NCBI Taxonomy" id="548478"/>
    <lineage>
        <taxon>Bacteria</taxon>
        <taxon>Bacillati</taxon>
        <taxon>Actinomycetota</taxon>
        <taxon>Actinomycetes</taxon>
        <taxon>Mycobacteriales</taxon>
        <taxon>Corynebacteriaceae</taxon>
        <taxon>Corynebacterium</taxon>
    </lineage>
</organism>
<feature type="region of interest" description="Disordered" evidence="1">
    <location>
        <begin position="1"/>
        <end position="42"/>
    </location>
</feature>
<gene>
    <name evidence="2" type="ORF">HMPREF0293_2101</name>
</gene>
<protein>
    <recommendedName>
        <fullName evidence="4">Rubredoxin</fullName>
    </recommendedName>
</protein>
<dbReference type="Proteomes" id="UP000006237">
    <property type="component" value="Unassembled WGS sequence"/>
</dbReference>
<feature type="compositionally biased region" description="Polar residues" evidence="1">
    <location>
        <begin position="28"/>
        <end position="42"/>
    </location>
</feature>
<evidence type="ECO:0000313" key="3">
    <source>
        <dbReference type="Proteomes" id="UP000006237"/>
    </source>
</evidence>
<proteinExistence type="predicted"/>
<reference evidence="2 3" key="1">
    <citation type="submission" date="2009-01" db="EMBL/GenBank/DDBJ databases">
        <authorList>
            <person name="Qin X."/>
            <person name="Bachman B."/>
            <person name="Battles P."/>
            <person name="Bell A."/>
            <person name="Bess C."/>
            <person name="Bickham C."/>
            <person name="Chaboub L."/>
            <person name="Chen D."/>
            <person name="Coyle M."/>
            <person name="Deiros D.R."/>
            <person name="Dinh H."/>
            <person name="Forbes L."/>
            <person name="Fowler G."/>
            <person name="Francisco L."/>
            <person name="Fu Q."/>
            <person name="Gubbala S."/>
            <person name="Hale W."/>
            <person name="Han Y."/>
            <person name="Hemphill L."/>
            <person name="Highlander S.K."/>
            <person name="Hirani K."/>
            <person name="Hogues M."/>
            <person name="Jackson L."/>
            <person name="Jakkamsetti A."/>
            <person name="Javaid M."/>
            <person name="Jiang H."/>
            <person name="Korchina V."/>
            <person name="Kovar C."/>
            <person name="Lara F."/>
            <person name="Lee S."/>
            <person name="Mata R."/>
            <person name="Mathew T."/>
            <person name="Moen C."/>
            <person name="Morales K."/>
            <person name="Munidasa M."/>
            <person name="Nazareth L."/>
            <person name="Ngo R."/>
            <person name="Nguyen L."/>
            <person name="Okwuonu G."/>
            <person name="Ongeri F."/>
            <person name="Patil S."/>
            <person name="Petrosino J."/>
            <person name="Pham C."/>
            <person name="Pham P."/>
            <person name="Pu L.-L."/>
            <person name="Puazo M."/>
            <person name="Raj R."/>
            <person name="Reid J."/>
            <person name="Rouhana J."/>
            <person name="Saada N."/>
            <person name="Shang Y."/>
            <person name="Simmons D."/>
            <person name="Thornton R."/>
            <person name="Warren J."/>
            <person name="Weissenberger G."/>
            <person name="Zhang J."/>
            <person name="Zhang L."/>
            <person name="Zhou C."/>
            <person name="Zhu D."/>
            <person name="Muzny D."/>
            <person name="Worley K."/>
            <person name="Gibbs R."/>
        </authorList>
    </citation>
    <scope>NUCLEOTIDE SEQUENCE [LARGE SCALE GENOMIC DNA]</scope>
    <source>
        <strain evidence="2 3">ATCC 51866</strain>
    </source>
</reference>
<feature type="compositionally biased region" description="Basic residues" evidence="1">
    <location>
        <begin position="1"/>
        <end position="15"/>
    </location>
</feature>
<name>A0ABM9XMJ3_9CORY</name>
<keyword evidence="3" id="KW-1185">Reference proteome</keyword>